<dbReference type="KEGG" id="ocn:CUC15_14995"/>
<dbReference type="Pfam" id="PF01244">
    <property type="entry name" value="Peptidase_M19"/>
    <property type="match status" value="1"/>
</dbReference>
<protein>
    <submittedName>
        <fullName evidence="1">Diguanylate cyclase</fullName>
    </submittedName>
</protein>
<dbReference type="InterPro" id="IPR032466">
    <property type="entry name" value="Metal_Hydrolase"/>
</dbReference>
<name>A0A345PJH7_9BACI</name>
<sequence>MKIIDTHCDALLKLQLAKRGQYLGGEYLDFRNSPKLDTSLERLKQGNVQAQFFAIFIEPDIPSDEKWQHALEQIDLFYTEIVGKNPEVKHIQEWEDFDTLHDGEIGAVLALEGADAFGNDLVKLRHLYRAGIKYMGMTWNNANLCADGAGEPRGGGLTLLGKEVVKLNNENRVFTDVSHSTIQGFWDILENADYPMASHANARAICDHPRNLYNEQIEAMFAKKGLIHVVYNPPFINKNSGKATISDLIQHIDHLCSLGGEKQIGFGSDFDGISSFVSQLENASQYPNLINELLKHYSEDQVRGFAYRNFLEHRPK</sequence>
<dbReference type="SUPFAM" id="SSF51556">
    <property type="entry name" value="Metallo-dependent hydrolases"/>
    <property type="match status" value="1"/>
</dbReference>
<accession>A0A345PJH7</accession>
<dbReference type="Gene3D" id="3.20.20.140">
    <property type="entry name" value="Metal-dependent hydrolases"/>
    <property type="match status" value="1"/>
</dbReference>
<organism evidence="1 2">
    <name type="scientific">Oceanobacillus zhaokaii</name>
    <dbReference type="NCBI Taxonomy" id="2052660"/>
    <lineage>
        <taxon>Bacteria</taxon>
        <taxon>Bacillati</taxon>
        <taxon>Bacillota</taxon>
        <taxon>Bacilli</taxon>
        <taxon>Bacillales</taxon>
        <taxon>Bacillaceae</taxon>
        <taxon>Oceanobacillus</taxon>
    </lineage>
</organism>
<evidence type="ECO:0000313" key="2">
    <source>
        <dbReference type="Proteomes" id="UP000253908"/>
    </source>
</evidence>
<gene>
    <name evidence="1" type="ORF">CUC15_14995</name>
</gene>
<dbReference type="GO" id="GO:0006508">
    <property type="term" value="P:proteolysis"/>
    <property type="evidence" value="ECO:0007669"/>
    <property type="project" value="InterPro"/>
</dbReference>
<dbReference type="AlphaFoldDB" id="A0A345PJH7"/>
<dbReference type="CDD" id="cd01301">
    <property type="entry name" value="rDP_like"/>
    <property type="match status" value="1"/>
</dbReference>
<dbReference type="GO" id="GO:0070573">
    <property type="term" value="F:metallodipeptidase activity"/>
    <property type="evidence" value="ECO:0007669"/>
    <property type="project" value="InterPro"/>
</dbReference>
<proteinExistence type="predicted"/>
<dbReference type="PANTHER" id="PTHR10443">
    <property type="entry name" value="MICROSOMAL DIPEPTIDASE"/>
    <property type="match status" value="1"/>
</dbReference>
<dbReference type="PROSITE" id="PS51365">
    <property type="entry name" value="RENAL_DIPEPTIDASE_2"/>
    <property type="match status" value="1"/>
</dbReference>
<dbReference type="OrthoDB" id="9804920at2"/>
<dbReference type="EMBL" id="CP024848">
    <property type="protein sequence ID" value="AXI10157.1"/>
    <property type="molecule type" value="Genomic_DNA"/>
</dbReference>
<keyword evidence="2" id="KW-1185">Reference proteome</keyword>
<reference evidence="2" key="1">
    <citation type="submission" date="2017-11" db="EMBL/GenBank/DDBJ databases">
        <authorList>
            <person name="Zhu W."/>
        </authorList>
    </citation>
    <scope>NUCLEOTIDE SEQUENCE [LARGE SCALE GENOMIC DNA]</scope>
    <source>
        <strain evidence="2">160</strain>
    </source>
</reference>
<dbReference type="PANTHER" id="PTHR10443:SF12">
    <property type="entry name" value="DIPEPTIDASE"/>
    <property type="match status" value="1"/>
</dbReference>
<dbReference type="InterPro" id="IPR008257">
    <property type="entry name" value="Pept_M19"/>
</dbReference>
<dbReference type="RefSeq" id="WP_114917444.1">
    <property type="nucleotide sequence ID" value="NZ_CP024848.1"/>
</dbReference>
<dbReference type="Proteomes" id="UP000253908">
    <property type="component" value="Chromosome"/>
</dbReference>
<evidence type="ECO:0000313" key="1">
    <source>
        <dbReference type="EMBL" id="AXI10157.1"/>
    </source>
</evidence>